<dbReference type="EC" id="4.6.1.2" evidence="2"/>
<evidence type="ECO:0000259" key="8">
    <source>
        <dbReference type="PROSITE" id="PS50125"/>
    </source>
</evidence>
<feature type="domain" description="Guanylate cyclase" evidence="8">
    <location>
        <begin position="501"/>
        <end position="629"/>
    </location>
</feature>
<dbReference type="InterPro" id="IPR038158">
    <property type="entry name" value="H-NOX_domain_sf"/>
</dbReference>
<keyword evidence="3" id="KW-0963">Cytoplasm</keyword>
<keyword evidence="10" id="KW-1185">Reference proteome</keyword>
<dbReference type="SUPFAM" id="SSF111126">
    <property type="entry name" value="Ligand-binding domain in the NO signalling and Golgi transport"/>
    <property type="match status" value="1"/>
</dbReference>
<dbReference type="SUPFAM" id="SSF109604">
    <property type="entry name" value="HD-domain/PDEase-like"/>
    <property type="match status" value="2"/>
</dbReference>
<dbReference type="FunFam" id="3.30.70.1230:FF:000030">
    <property type="entry name" value="Si:ch211-215j19.12"/>
    <property type="match status" value="1"/>
</dbReference>
<evidence type="ECO:0000256" key="1">
    <source>
        <dbReference type="ARBA" id="ARBA00004496"/>
    </source>
</evidence>
<keyword evidence="5" id="KW-0342">GTP-binding</keyword>
<dbReference type="Pfam" id="PF00233">
    <property type="entry name" value="PDEase_I"/>
    <property type="match status" value="2"/>
</dbReference>
<dbReference type="Gene3D" id="6.10.250.780">
    <property type="match status" value="1"/>
</dbReference>
<protein>
    <recommendedName>
        <fullName evidence="2">guanylate cyclase</fullName>
        <ecNumber evidence="2">4.6.1.2</ecNumber>
    </recommendedName>
</protein>
<dbReference type="InterPro" id="IPR002073">
    <property type="entry name" value="PDEase_catalytic_dom"/>
</dbReference>
<evidence type="ECO:0000313" key="10">
    <source>
        <dbReference type="Proteomes" id="UP001295423"/>
    </source>
</evidence>
<evidence type="ECO:0000256" key="5">
    <source>
        <dbReference type="ARBA" id="ARBA00023134"/>
    </source>
</evidence>
<dbReference type="InterPro" id="IPR024096">
    <property type="entry name" value="NO_sig/Golgi_transp_ligand-bd"/>
</dbReference>
<dbReference type="EMBL" id="CAKOGP040001725">
    <property type="protein sequence ID" value="CAJ1947125.1"/>
    <property type="molecule type" value="Genomic_DNA"/>
</dbReference>
<dbReference type="GO" id="GO:0005525">
    <property type="term" value="F:GTP binding"/>
    <property type="evidence" value="ECO:0007669"/>
    <property type="project" value="UniProtKB-KW"/>
</dbReference>
<dbReference type="Pfam" id="PF00211">
    <property type="entry name" value="Guanylate_cyc"/>
    <property type="match status" value="1"/>
</dbReference>
<proteinExistence type="predicted"/>
<dbReference type="PANTHER" id="PTHR45655">
    <property type="entry name" value="GUANYLATE CYCLASE SOLUBLE SUBUNIT BETA-2"/>
    <property type="match status" value="1"/>
</dbReference>
<dbReference type="InterPro" id="IPR036971">
    <property type="entry name" value="PDEase_catalytic_dom_sf"/>
</dbReference>
<dbReference type="GO" id="GO:0020037">
    <property type="term" value="F:heme binding"/>
    <property type="evidence" value="ECO:0007669"/>
    <property type="project" value="InterPro"/>
</dbReference>
<dbReference type="SMART" id="SM00471">
    <property type="entry name" value="HDc"/>
    <property type="match status" value="1"/>
</dbReference>
<dbReference type="InterPro" id="IPR001054">
    <property type="entry name" value="A/G_cyclase"/>
</dbReference>
<dbReference type="InterPro" id="IPR003607">
    <property type="entry name" value="HD/PDEase_dom"/>
</dbReference>
<evidence type="ECO:0000256" key="2">
    <source>
        <dbReference type="ARBA" id="ARBA00012202"/>
    </source>
</evidence>
<dbReference type="Pfam" id="PF07700">
    <property type="entry name" value="HNOB"/>
    <property type="match status" value="1"/>
</dbReference>
<evidence type="ECO:0000256" key="6">
    <source>
        <dbReference type="ARBA" id="ARBA00023293"/>
    </source>
</evidence>
<dbReference type="Gene3D" id="3.30.70.1230">
    <property type="entry name" value="Nucleotide cyclase"/>
    <property type="match status" value="1"/>
</dbReference>
<gene>
    <name evidence="9" type="ORF">CYCCA115_LOCUS10990</name>
</gene>
<evidence type="ECO:0000256" key="3">
    <source>
        <dbReference type="ARBA" id="ARBA00022490"/>
    </source>
</evidence>
<dbReference type="SMART" id="SM00044">
    <property type="entry name" value="CYCc"/>
    <property type="match status" value="1"/>
</dbReference>
<dbReference type="PANTHER" id="PTHR45655:SF13">
    <property type="entry name" value="SOLUBLE GUANYLATE CYCLASE GCY-32-RELATED"/>
    <property type="match status" value="1"/>
</dbReference>
<dbReference type="GO" id="GO:0008074">
    <property type="term" value="C:guanylate cyclase complex, soluble"/>
    <property type="evidence" value="ECO:0007669"/>
    <property type="project" value="TreeGrafter"/>
</dbReference>
<feature type="region of interest" description="Disordered" evidence="7">
    <location>
        <begin position="729"/>
        <end position="750"/>
    </location>
</feature>
<evidence type="ECO:0000313" key="9">
    <source>
        <dbReference type="EMBL" id="CAJ1947125.1"/>
    </source>
</evidence>
<comment type="caution">
    <text evidence="9">The sequence shown here is derived from an EMBL/GenBank/DDBJ whole genome shotgun (WGS) entry which is preliminary data.</text>
</comment>
<comment type="subcellular location">
    <subcellularLocation>
        <location evidence="1">Cytoplasm</location>
    </subcellularLocation>
</comment>
<dbReference type="Gene3D" id="1.10.1300.10">
    <property type="entry name" value="3'5'-cyclic nucleotide phosphodiesterase, catalytic domain"/>
    <property type="match status" value="2"/>
</dbReference>
<dbReference type="GO" id="GO:0004383">
    <property type="term" value="F:guanylate cyclase activity"/>
    <property type="evidence" value="ECO:0007669"/>
    <property type="project" value="UniProtKB-EC"/>
</dbReference>
<dbReference type="GO" id="GO:0070482">
    <property type="term" value="P:response to oxygen levels"/>
    <property type="evidence" value="ECO:0007669"/>
    <property type="project" value="TreeGrafter"/>
</dbReference>
<dbReference type="InterPro" id="IPR029787">
    <property type="entry name" value="Nucleotide_cyclase"/>
</dbReference>
<dbReference type="Pfam" id="PF07701">
    <property type="entry name" value="HNOBA"/>
    <property type="match status" value="1"/>
</dbReference>
<dbReference type="SUPFAM" id="SSF55073">
    <property type="entry name" value="Nucleotide cyclase"/>
    <property type="match status" value="1"/>
</dbReference>
<evidence type="ECO:0000256" key="4">
    <source>
        <dbReference type="ARBA" id="ARBA00022741"/>
    </source>
</evidence>
<dbReference type="GO" id="GO:0004114">
    <property type="term" value="F:3',5'-cyclic-nucleotide phosphodiesterase activity"/>
    <property type="evidence" value="ECO:0007669"/>
    <property type="project" value="InterPro"/>
</dbReference>
<accession>A0AAD2PU53</accession>
<dbReference type="InterPro" id="IPR042463">
    <property type="entry name" value="HNOB_dom_associated_sf"/>
</dbReference>
<dbReference type="GO" id="GO:0019934">
    <property type="term" value="P:cGMP-mediated signaling"/>
    <property type="evidence" value="ECO:0007669"/>
    <property type="project" value="TreeGrafter"/>
</dbReference>
<evidence type="ECO:0000256" key="7">
    <source>
        <dbReference type="SAM" id="MobiDB-lite"/>
    </source>
</evidence>
<organism evidence="9 10">
    <name type="scientific">Cylindrotheca closterium</name>
    <dbReference type="NCBI Taxonomy" id="2856"/>
    <lineage>
        <taxon>Eukaryota</taxon>
        <taxon>Sar</taxon>
        <taxon>Stramenopiles</taxon>
        <taxon>Ochrophyta</taxon>
        <taxon>Bacillariophyta</taxon>
        <taxon>Bacillariophyceae</taxon>
        <taxon>Bacillariophycidae</taxon>
        <taxon>Bacillariales</taxon>
        <taxon>Bacillariaceae</taxon>
        <taxon>Cylindrotheca</taxon>
    </lineage>
</organism>
<dbReference type="Gene3D" id="3.90.1520.10">
    <property type="entry name" value="H-NOX domain"/>
    <property type="match status" value="1"/>
</dbReference>
<dbReference type="PROSITE" id="PS50125">
    <property type="entry name" value="GUANYLATE_CYCLASE_2"/>
    <property type="match status" value="1"/>
</dbReference>
<dbReference type="Proteomes" id="UP001295423">
    <property type="component" value="Unassembled WGS sequence"/>
</dbReference>
<dbReference type="InterPro" id="IPR011644">
    <property type="entry name" value="Heme_NO-bd"/>
</dbReference>
<sequence>MHGLVFEIFEDWVIELHGLEAWHSIKKKADCDIKDKSFVTRTFYNYDIWIELVTATSEELSMSFDDVLESYGKYSIRYHFSHGHEALLRCQGSTLRQWLSNLNAMHDHVQRSFPGENFCAPVFWCEDCDTVEGSILLHYFSLRGCLLVPWVVGIVEELASFHFEVDVKMNLLAKQDGYASKFTTWRITAADETQMWKLSPKAAVLNDGDDDEVVDFSEVKLPSKCPFSGKNLQKDADGIDNMCPHGKKELERTTTETTATTATTASMSTAVSTLTEVKETTVRPGLSLEKMQAVFPFHVIVDKEFKIVQVGEKLPVLLKATNSHDLVGVHIKDVLKITKPVLGTSWNWSSLNKLSDQNFFLAPAIDDASTGNRATHITADGQQRFGMGGGAVKFKASIVDLDGDLAMFTLSPEARNVEDLNHMGLDFSDLPLHSCQRDAVFLGEYIRQEADKAHGLDKLSRTLGSEQALSNTLLYNILPKQVADDLRKGKTIEPKFHENVTLFFSDIVGFTDLCGQVEPWDIIDMMNQLYSVMDFLAAKFKLYKVETVGDAYMCCSGLPEPDQYHAENVANFALAVLECVKHIKSPVTGEPINLRIGIHTGSCTSGVVGTLTPHYCLFGDMVNFTSRHESTGAAGKIHASSFLYGRLTHFSQSDNQEFRFKARGLVDMKGKGEHYTYWLESGTEHNEYANPTALEDLSEEVEAMISSEKWKMRKYFKNGGILRVKQPVASDNTATKAESRRSSGISAKGAGALQRDSEIMEAIKEDDIQTYSEMDFEEDAIDSFGKSWENLQWGECSKNALQGKIFDILLKVLQQCIGKGGARLNVINGQLEKYVKTIADLYSEANAFHSFKLAAEVVLRANFIWDTWATDVSKDPWDHFMLLFAALIHGVQHTGIDNSRLEAENDVIVAIYRKKRAYQQRSSFDCAFERLDEDFEELCEEIIFGCPNFRASVKKLVVNFTDLENEEMLRAMVENFEKILAKTSKTQRALKEQREAKVGLVLAMSTIGHYAQSYDNFLKWNHLNFQEHLKAHRSGRSEDPRDSWYYEQNMFFSDALVPLVNQIGRALPKATCLGDCVLRNIEQWRSNGRDRLAASLVSTATVEDDRGEKISLDRMGALVAANVELLEDLLKDIVTYPADNGYEDNAIADFTPTPDLPSHVRTELRHFVIMIASGYESNDFHNFQHASHVAHLANLLLNGINGVDGSKDGSGIASDPLARFAIVLSALVHDIGHTGVPNGQVAIENPRLAEKYSNKSIAEQNSIDIAWNILNSESFEHLQNYIFEDAGERERLHKLLANCVMATDIFDKDLRSIRKAQWDKAYSHKKSFDSDEEEENLKTTIVIDHIMQAADIAHTMQDWELYREWNEHLFLEMYQAFLDGRSQTDPSSGWYGGELWFFDNWVVPLATNLKACGVLDIVSEQLVKQAKSNRDRWETHGKEICEAMFISATAKVNSRSAHHARSTTPMHPTESEILMTSKMVTEVEGLAKVVKRYERKMQSACGNLIAVAYKGRPGGKELRKKSWGDIHNHFKQQEWYKMYNADDDEPSSADGSLPAPTVNIGKLGSLHLRGRRIGRVSIVSNHDDDFSMGDDVSSIGGSFASGLPNQLLNAEKIITSSADGLN</sequence>
<reference evidence="9" key="1">
    <citation type="submission" date="2023-08" db="EMBL/GenBank/DDBJ databases">
        <authorList>
            <person name="Audoor S."/>
            <person name="Bilcke G."/>
        </authorList>
    </citation>
    <scope>NUCLEOTIDE SEQUENCE</scope>
</reference>
<keyword evidence="4" id="KW-0547">Nucleotide-binding</keyword>
<dbReference type="CDD" id="cd07302">
    <property type="entry name" value="CHD"/>
    <property type="match status" value="1"/>
</dbReference>
<dbReference type="Gene3D" id="3.30.450.260">
    <property type="entry name" value="Haem NO binding associated domain"/>
    <property type="match status" value="1"/>
</dbReference>
<name>A0AAD2PU53_9STRA</name>
<keyword evidence="6" id="KW-0141">cGMP biosynthesis</keyword>
<dbReference type="InterPro" id="IPR011645">
    <property type="entry name" value="HNOB_dom_associated"/>
</dbReference>
<dbReference type="CDD" id="cd00077">
    <property type="entry name" value="HDc"/>
    <property type="match status" value="1"/>
</dbReference>